<proteinExistence type="predicted"/>
<name>A0A6A3FD61_9STRA</name>
<organism evidence="2 3">
    <name type="scientific">Phytophthora fragariae</name>
    <dbReference type="NCBI Taxonomy" id="53985"/>
    <lineage>
        <taxon>Eukaryota</taxon>
        <taxon>Sar</taxon>
        <taxon>Stramenopiles</taxon>
        <taxon>Oomycota</taxon>
        <taxon>Peronosporomycetes</taxon>
        <taxon>Peronosporales</taxon>
        <taxon>Peronosporaceae</taxon>
        <taxon>Phytophthora</taxon>
    </lineage>
</organism>
<dbReference type="Pfam" id="PF07727">
    <property type="entry name" value="RVT_2"/>
    <property type="match status" value="1"/>
</dbReference>
<protein>
    <recommendedName>
        <fullName evidence="1">Reverse transcriptase Ty1/copia-type domain-containing protein</fullName>
    </recommendedName>
</protein>
<reference evidence="2 3" key="1">
    <citation type="submission" date="2018-08" db="EMBL/GenBank/DDBJ databases">
        <title>Genomic investigation of the strawberry pathogen Phytophthora fragariae indicates pathogenicity is determined by transcriptional variation in three key races.</title>
        <authorList>
            <person name="Adams T.M."/>
            <person name="Armitage A.D."/>
            <person name="Sobczyk M.K."/>
            <person name="Bates H.J."/>
            <person name="Dunwell J.M."/>
            <person name="Nellist C.F."/>
            <person name="Harrison R.J."/>
        </authorList>
    </citation>
    <scope>NUCLEOTIDE SEQUENCE [LARGE SCALE GENOMIC DNA]</scope>
    <source>
        <strain evidence="2 3">NOV-9</strain>
    </source>
</reference>
<sequence>MGATTAFLNGVIDVEVYMEQPQGYKVKGKEGWVCRLKNSLYGLKQAQRVWFPLLKPFLEEQGFTVLQSEACVAVKVIDGQLVFIPLYVDDLIMFAPSMEFIKKMKKMFQDRFAMKGPGELHYILGWEITRNRAKRTMFIGQRKYAETVLKRFNKQNRKGCKMPSTADLKLSKAICPTENDERQLMRSKPYRAVVDSLMYLMLGTRPYLAYLVRECSQFLENPGLLHWRAAKRGLRYLKETVD</sequence>
<evidence type="ECO:0000259" key="1">
    <source>
        <dbReference type="Pfam" id="PF07727"/>
    </source>
</evidence>
<dbReference type="SUPFAM" id="SSF56672">
    <property type="entry name" value="DNA/RNA polymerases"/>
    <property type="match status" value="1"/>
</dbReference>
<feature type="domain" description="Reverse transcriptase Ty1/copia-type" evidence="1">
    <location>
        <begin position="3"/>
        <end position="164"/>
    </location>
</feature>
<dbReference type="InterPro" id="IPR013103">
    <property type="entry name" value="RVT_2"/>
</dbReference>
<dbReference type="PANTHER" id="PTHR11439:SF440">
    <property type="entry name" value="INTEGRASE CATALYTIC DOMAIN-CONTAINING PROTEIN"/>
    <property type="match status" value="1"/>
</dbReference>
<dbReference type="Proteomes" id="UP000429523">
    <property type="component" value="Unassembled WGS sequence"/>
</dbReference>
<gene>
    <name evidence="2" type="ORF">PF009_g7853</name>
</gene>
<evidence type="ECO:0000313" key="3">
    <source>
        <dbReference type="Proteomes" id="UP000429523"/>
    </source>
</evidence>
<dbReference type="AlphaFoldDB" id="A0A6A3FD61"/>
<accession>A0A6A3FD61</accession>
<dbReference type="InterPro" id="IPR043502">
    <property type="entry name" value="DNA/RNA_pol_sf"/>
</dbReference>
<dbReference type="PANTHER" id="PTHR11439">
    <property type="entry name" value="GAG-POL-RELATED RETROTRANSPOSON"/>
    <property type="match status" value="1"/>
</dbReference>
<dbReference type="EMBL" id="QXGF01000309">
    <property type="protein sequence ID" value="KAE8942377.1"/>
    <property type="molecule type" value="Genomic_DNA"/>
</dbReference>
<evidence type="ECO:0000313" key="2">
    <source>
        <dbReference type="EMBL" id="KAE8942377.1"/>
    </source>
</evidence>
<comment type="caution">
    <text evidence="2">The sequence shown here is derived from an EMBL/GenBank/DDBJ whole genome shotgun (WGS) entry which is preliminary data.</text>
</comment>